<evidence type="ECO:0000313" key="2">
    <source>
        <dbReference type="Proteomes" id="UP000188912"/>
    </source>
</evidence>
<dbReference type="Proteomes" id="UP000188912">
    <property type="component" value="Chromosome"/>
</dbReference>
<reference evidence="1 2" key="1">
    <citation type="journal article" date="2010" name="Science">
        <title>Genomic comparison of the ants Camponotus floridanus and Harpegnathos saltator.</title>
        <authorList>
            <person name="Bonasio R."/>
            <person name="Zhang G."/>
            <person name="Ye C."/>
            <person name="Mutti N.S."/>
            <person name="Fang X."/>
            <person name="Qin N."/>
            <person name="Donahue G."/>
            <person name="Yang P."/>
            <person name="Li Q."/>
            <person name="Li C."/>
            <person name="Zhang P."/>
            <person name="Huang Z."/>
            <person name="Berger S.L."/>
            <person name="Reinberg D."/>
            <person name="Wang J."/>
            <person name="Liebig J."/>
        </authorList>
    </citation>
    <scope>NUCLEOTIDE SEQUENCE [LARGE SCALE GENOMIC DNA]</scope>
    <source>
        <strain evidence="1 2">Hsal</strain>
    </source>
</reference>
<reference evidence="1 2" key="2">
    <citation type="journal article" date="2016" name="Sci. Rep.">
        <title>The genome of Rhizobiales bacteria in predatory ants reveals urease gene functions but no genes for nitrogen fixation.</title>
        <authorList>
            <person name="Neuvonen M.M."/>
            <person name="Tamarit D."/>
            <person name="Naslund K."/>
            <person name="Liebig J."/>
            <person name="Feldhaar H."/>
            <person name="Moran N.A."/>
            <person name="Guy L."/>
            <person name="Andersson S.G."/>
        </authorList>
    </citation>
    <scope>NUCLEOTIDE SEQUENCE [LARGE SCALE GENOMIC DNA]</scope>
    <source>
        <strain evidence="1 2">Hsal</strain>
    </source>
</reference>
<accession>A0A1U9JV45</accession>
<keyword evidence="2" id="KW-1185">Reference proteome</keyword>
<evidence type="ECO:0008006" key="3">
    <source>
        <dbReference type="Google" id="ProtNLM"/>
    </source>
</evidence>
<sequence length="292" mass="32457">MKTIRMRHKQIIFPLRSLGFSAAAWQRLLPDTPAQILSVFRRGMTVLPQNDPHGRPIFISPPGEGLLPEHIILSKQDFMRLVTECRAGDLVSITRRRCFQLKMPRFQADPATLQEGLRVLQADIASQGLTGLHVTCGDILRPEWEWSDVFNCSREWAASAQTGTSRQIVLRRLIGRGSGSTPAGDDMLVGALAFLQAWKDAPCEQTFFPALCALERDLLQLTTQTSEVYLHWALKGVFSSDIIRLMTALMTGDKARIKRACGRLLNHGDTSGLDTLTGVVLMIRGSGILNHK</sequence>
<proteinExistence type="predicted"/>
<dbReference type="AlphaFoldDB" id="A0A1U9JV45"/>
<organism evidence="1 2">
    <name type="scientific">Candidatus Tokpelaia hoelldobleri</name>
    <dbReference type="NCBI Taxonomy" id="1902579"/>
    <lineage>
        <taxon>Bacteria</taxon>
        <taxon>Pseudomonadati</taxon>
        <taxon>Pseudomonadota</taxon>
        <taxon>Alphaproteobacteria</taxon>
        <taxon>Hyphomicrobiales</taxon>
        <taxon>Candidatus Tokpelaia</taxon>
    </lineage>
</organism>
<protein>
    <recommendedName>
        <fullName evidence="3">DUF2877 domain-containing protein</fullName>
    </recommendedName>
</protein>
<dbReference type="STRING" id="1902579.BHV28_10370"/>
<evidence type="ECO:0000313" key="1">
    <source>
        <dbReference type="EMBL" id="AQS41730.1"/>
    </source>
</evidence>
<dbReference type="Pfam" id="PF11392">
    <property type="entry name" value="AllH"/>
    <property type="match status" value="1"/>
</dbReference>
<dbReference type="InterPro" id="IPR021530">
    <property type="entry name" value="AllH-like"/>
</dbReference>
<name>A0A1U9JV45_9HYPH</name>
<dbReference type="EMBL" id="CP017315">
    <property type="protein sequence ID" value="AQS41730.1"/>
    <property type="molecule type" value="Genomic_DNA"/>
</dbReference>
<gene>
    <name evidence="1" type="ORF">BHV28_10370</name>
</gene>
<dbReference type="KEGG" id="thd:BHV28_10370"/>